<dbReference type="AlphaFoldDB" id="A0A0D0CNT8"/>
<feature type="compositionally biased region" description="Polar residues" evidence="1">
    <location>
        <begin position="15"/>
        <end position="29"/>
    </location>
</feature>
<dbReference type="EMBL" id="KN830842">
    <property type="protein sequence ID" value="KIK72426.1"/>
    <property type="molecule type" value="Genomic_DNA"/>
</dbReference>
<feature type="non-terminal residue" evidence="2">
    <location>
        <position position="79"/>
    </location>
</feature>
<name>A0A0D0CNT8_9AGAM</name>
<reference evidence="3" key="2">
    <citation type="submission" date="2015-01" db="EMBL/GenBank/DDBJ databases">
        <title>Evolutionary Origins and Diversification of the Mycorrhizal Mutualists.</title>
        <authorList>
            <consortium name="DOE Joint Genome Institute"/>
            <consortium name="Mycorrhizal Genomics Consortium"/>
            <person name="Kohler A."/>
            <person name="Kuo A."/>
            <person name="Nagy L.G."/>
            <person name="Floudas D."/>
            <person name="Copeland A."/>
            <person name="Barry K.W."/>
            <person name="Cichocki N."/>
            <person name="Veneault-Fourrey C."/>
            <person name="LaButti K."/>
            <person name="Lindquist E.A."/>
            <person name="Lipzen A."/>
            <person name="Lundell T."/>
            <person name="Morin E."/>
            <person name="Murat C."/>
            <person name="Riley R."/>
            <person name="Ohm R."/>
            <person name="Sun H."/>
            <person name="Tunlid A."/>
            <person name="Henrissat B."/>
            <person name="Grigoriev I.V."/>
            <person name="Hibbett D.S."/>
            <person name="Martin F."/>
        </authorList>
    </citation>
    <scope>NUCLEOTIDE SEQUENCE [LARGE SCALE GENOMIC DNA]</scope>
    <source>
        <strain evidence="3">Ve08.2h10</strain>
    </source>
</reference>
<dbReference type="HOGENOM" id="CLU_2612564_0_0_1"/>
<accession>A0A0D0CNT8</accession>
<protein>
    <submittedName>
        <fullName evidence="2">Uncharacterized protein</fullName>
    </submittedName>
</protein>
<evidence type="ECO:0000313" key="3">
    <source>
        <dbReference type="Proteomes" id="UP000054538"/>
    </source>
</evidence>
<organism evidence="2 3">
    <name type="scientific">Paxillus rubicundulus Ve08.2h10</name>
    <dbReference type="NCBI Taxonomy" id="930991"/>
    <lineage>
        <taxon>Eukaryota</taxon>
        <taxon>Fungi</taxon>
        <taxon>Dikarya</taxon>
        <taxon>Basidiomycota</taxon>
        <taxon>Agaricomycotina</taxon>
        <taxon>Agaricomycetes</taxon>
        <taxon>Agaricomycetidae</taxon>
        <taxon>Boletales</taxon>
        <taxon>Paxilineae</taxon>
        <taxon>Paxillaceae</taxon>
        <taxon>Paxillus</taxon>
    </lineage>
</organism>
<dbReference type="InParanoid" id="A0A0D0CNT8"/>
<gene>
    <name evidence="2" type="ORF">PAXRUDRAFT_57660</name>
</gene>
<evidence type="ECO:0000313" key="2">
    <source>
        <dbReference type="EMBL" id="KIK72426.1"/>
    </source>
</evidence>
<feature type="compositionally biased region" description="Low complexity" evidence="1">
    <location>
        <begin position="30"/>
        <end position="44"/>
    </location>
</feature>
<proteinExistence type="predicted"/>
<feature type="region of interest" description="Disordered" evidence="1">
    <location>
        <begin position="1"/>
        <end position="44"/>
    </location>
</feature>
<dbReference type="Proteomes" id="UP000054538">
    <property type="component" value="Unassembled WGS sequence"/>
</dbReference>
<keyword evidence="3" id="KW-1185">Reference proteome</keyword>
<sequence>MGPKVETKSEGNAGGTHTRSRTVTGTVTPASTSAVITPITTPTPAAPITASQPAYYIQHAPISVHTAKLDTRSFEKIQE</sequence>
<reference evidence="2 3" key="1">
    <citation type="submission" date="2014-04" db="EMBL/GenBank/DDBJ databases">
        <authorList>
            <consortium name="DOE Joint Genome Institute"/>
            <person name="Kuo A."/>
            <person name="Kohler A."/>
            <person name="Jargeat P."/>
            <person name="Nagy L.G."/>
            <person name="Floudas D."/>
            <person name="Copeland A."/>
            <person name="Barry K.W."/>
            <person name="Cichocki N."/>
            <person name="Veneault-Fourrey C."/>
            <person name="LaButti K."/>
            <person name="Lindquist E.A."/>
            <person name="Lipzen A."/>
            <person name="Lundell T."/>
            <person name="Morin E."/>
            <person name="Murat C."/>
            <person name="Sun H."/>
            <person name="Tunlid A."/>
            <person name="Henrissat B."/>
            <person name="Grigoriev I.V."/>
            <person name="Hibbett D.S."/>
            <person name="Martin F."/>
            <person name="Nordberg H.P."/>
            <person name="Cantor M.N."/>
            <person name="Hua S.X."/>
        </authorList>
    </citation>
    <scope>NUCLEOTIDE SEQUENCE [LARGE SCALE GENOMIC DNA]</scope>
    <source>
        <strain evidence="2 3">Ve08.2h10</strain>
    </source>
</reference>
<evidence type="ECO:0000256" key="1">
    <source>
        <dbReference type="SAM" id="MobiDB-lite"/>
    </source>
</evidence>